<dbReference type="RefSeq" id="WP_179518470.1">
    <property type="nucleotide sequence ID" value="NZ_JACCAC010000001.1"/>
</dbReference>
<dbReference type="Gene3D" id="3.40.50.620">
    <property type="entry name" value="HUPs"/>
    <property type="match status" value="1"/>
</dbReference>
<dbReference type="SUPFAM" id="SSF52402">
    <property type="entry name" value="Adenine nucleotide alpha hydrolases-like"/>
    <property type="match status" value="1"/>
</dbReference>
<reference evidence="3 4" key="1">
    <citation type="submission" date="2020-07" db="EMBL/GenBank/DDBJ databases">
        <title>Sequencing the genomes of 1000 actinobacteria strains.</title>
        <authorList>
            <person name="Klenk H.-P."/>
        </authorList>
    </citation>
    <scope>NUCLEOTIDE SEQUENCE [LARGE SCALE GENOMIC DNA]</scope>
    <source>
        <strain evidence="3 4">DSM 24552</strain>
    </source>
</reference>
<comment type="similarity">
    <text evidence="1">Belongs to the universal stress protein A family.</text>
</comment>
<protein>
    <submittedName>
        <fullName evidence="3">Nucleotide-binding universal stress UspA family protein</fullName>
    </submittedName>
</protein>
<dbReference type="Pfam" id="PF00582">
    <property type="entry name" value="Usp"/>
    <property type="match status" value="1"/>
</dbReference>
<dbReference type="InterPro" id="IPR006015">
    <property type="entry name" value="Universal_stress_UspA"/>
</dbReference>
<dbReference type="CDD" id="cd00293">
    <property type="entry name" value="USP-like"/>
    <property type="match status" value="1"/>
</dbReference>
<comment type="caution">
    <text evidence="3">The sequence shown here is derived from an EMBL/GenBank/DDBJ whole genome shotgun (WGS) entry which is preliminary data.</text>
</comment>
<gene>
    <name evidence="3" type="ORF">BJ989_002468</name>
</gene>
<feature type="domain" description="UspA" evidence="2">
    <location>
        <begin position="3"/>
        <end position="131"/>
    </location>
</feature>
<dbReference type="AlphaFoldDB" id="A0A7Y9RVL9"/>
<dbReference type="InterPro" id="IPR006016">
    <property type="entry name" value="UspA"/>
</dbReference>
<sequence>MGTVVVGYVPKPEGEAALQRAIAEAQLRRTRLVVVNSHRGGSDFDRDAAAQAEEEMGKARAVLDASGVDYDVRQLVRGFEPAEDLISIAEANDAELIVIGLRRRSPVGKLILGSNAQRILLDAHCPVMAVKAGD</sequence>
<accession>A0A7Y9RVL9</accession>
<keyword evidence="4" id="KW-1185">Reference proteome</keyword>
<dbReference type="PANTHER" id="PTHR46268:SF6">
    <property type="entry name" value="UNIVERSAL STRESS PROTEIN UP12"/>
    <property type="match status" value="1"/>
</dbReference>
<evidence type="ECO:0000256" key="1">
    <source>
        <dbReference type="ARBA" id="ARBA00008791"/>
    </source>
</evidence>
<evidence type="ECO:0000313" key="3">
    <source>
        <dbReference type="EMBL" id="NYG56164.1"/>
    </source>
</evidence>
<dbReference type="Proteomes" id="UP000544110">
    <property type="component" value="Unassembled WGS sequence"/>
</dbReference>
<dbReference type="PRINTS" id="PR01438">
    <property type="entry name" value="UNVRSLSTRESS"/>
</dbReference>
<dbReference type="EMBL" id="JACCAC010000001">
    <property type="protein sequence ID" value="NYG56164.1"/>
    <property type="molecule type" value="Genomic_DNA"/>
</dbReference>
<evidence type="ECO:0000259" key="2">
    <source>
        <dbReference type="Pfam" id="PF00582"/>
    </source>
</evidence>
<organism evidence="3 4">
    <name type="scientific">Nocardioides perillae</name>
    <dbReference type="NCBI Taxonomy" id="1119534"/>
    <lineage>
        <taxon>Bacteria</taxon>
        <taxon>Bacillati</taxon>
        <taxon>Actinomycetota</taxon>
        <taxon>Actinomycetes</taxon>
        <taxon>Propionibacteriales</taxon>
        <taxon>Nocardioidaceae</taxon>
        <taxon>Nocardioides</taxon>
    </lineage>
</organism>
<dbReference type="PANTHER" id="PTHR46268">
    <property type="entry name" value="STRESS RESPONSE PROTEIN NHAX"/>
    <property type="match status" value="1"/>
</dbReference>
<name>A0A7Y9RVL9_9ACTN</name>
<proteinExistence type="inferred from homology"/>
<evidence type="ECO:0000313" key="4">
    <source>
        <dbReference type="Proteomes" id="UP000544110"/>
    </source>
</evidence>
<dbReference type="InterPro" id="IPR014729">
    <property type="entry name" value="Rossmann-like_a/b/a_fold"/>
</dbReference>